<dbReference type="SUPFAM" id="SSF53335">
    <property type="entry name" value="S-adenosyl-L-methionine-dependent methyltransferases"/>
    <property type="match status" value="1"/>
</dbReference>
<keyword evidence="2" id="KW-0808">Transferase</keyword>
<dbReference type="Proteomes" id="UP000599312">
    <property type="component" value="Unassembled WGS sequence"/>
</dbReference>
<protein>
    <submittedName>
        <fullName evidence="2">Methyltransferase domain-containing protein</fullName>
    </submittedName>
</protein>
<dbReference type="CDD" id="cd02440">
    <property type="entry name" value="AdoMet_MTases"/>
    <property type="match status" value="1"/>
</dbReference>
<proteinExistence type="predicted"/>
<evidence type="ECO:0000313" key="3">
    <source>
        <dbReference type="Proteomes" id="UP000599312"/>
    </source>
</evidence>
<dbReference type="InterPro" id="IPR041698">
    <property type="entry name" value="Methyltransf_25"/>
</dbReference>
<dbReference type="GO" id="GO:0032259">
    <property type="term" value="P:methylation"/>
    <property type="evidence" value="ECO:0007669"/>
    <property type="project" value="UniProtKB-KW"/>
</dbReference>
<evidence type="ECO:0000313" key="2">
    <source>
        <dbReference type="EMBL" id="MBF9234167.1"/>
    </source>
</evidence>
<reference evidence="2" key="1">
    <citation type="submission" date="2020-11" db="EMBL/GenBank/DDBJ databases">
        <authorList>
            <person name="Kim M.K."/>
        </authorList>
    </citation>
    <scope>NUCLEOTIDE SEQUENCE</scope>
    <source>
        <strain evidence="2">BT350</strain>
    </source>
</reference>
<dbReference type="AlphaFoldDB" id="A0A931BWL5"/>
<dbReference type="Pfam" id="PF13649">
    <property type="entry name" value="Methyltransf_25"/>
    <property type="match status" value="1"/>
</dbReference>
<gene>
    <name evidence="2" type="ORF">I2H38_12330</name>
</gene>
<accession>A0A931BWL5</accession>
<keyword evidence="3" id="KW-1185">Reference proteome</keyword>
<sequence>MSVTDVTFAGSIPTIYEKYLGPILLEPYAEDLAGRLRQISQGRVLETAAGTGIVTRAMVKSLPPSVEIVAIDLNQAMLDLAAARPETPRVTWRQADAQNLPFENAAFDAVVCQLGVMFFPDKISAYREALRVLKPDGFFVFNVWDRLDANPVSRVVAEAVANLFPEDPPRFAERIPFGYSNPDRIRADLQQAGFGQIQIETVEKVSRIPSPRYAAIGFCQGTPLRSEIEARAPDRLDEITDKAAEALAARFGRSSFENCMRAIVVTARH</sequence>
<dbReference type="EMBL" id="JADQDO010000005">
    <property type="protein sequence ID" value="MBF9234167.1"/>
    <property type="molecule type" value="Genomic_DNA"/>
</dbReference>
<feature type="domain" description="Methyltransferase" evidence="1">
    <location>
        <begin position="44"/>
        <end position="137"/>
    </location>
</feature>
<dbReference type="RefSeq" id="WP_196272154.1">
    <property type="nucleotide sequence ID" value="NZ_JADQDO010000005.1"/>
</dbReference>
<name>A0A931BWL5_9HYPH</name>
<keyword evidence="2" id="KW-0489">Methyltransferase</keyword>
<comment type="caution">
    <text evidence="2">The sequence shown here is derived from an EMBL/GenBank/DDBJ whole genome shotgun (WGS) entry which is preliminary data.</text>
</comment>
<organism evidence="2 3">
    <name type="scientific">Microvirga alba</name>
    <dbReference type="NCBI Taxonomy" id="2791025"/>
    <lineage>
        <taxon>Bacteria</taxon>
        <taxon>Pseudomonadati</taxon>
        <taxon>Pseudomonadota</taxon>
        <taxon>Alphaproteobacteria</taxon>
        <taxon>Hyphomicrobiales</taxon>
        <taxon>Methylobacteriaceae</taxon>
        <taxon>Microvirga</taxon>
    </lineage>
</organism>
<dbReference type="InterPro" id="IPR029063">
    <property type="entry name" value="SAM-dependent_MTases_sf"/>
</dbReference>
<dbReference type="Gene3D" id="3.40.50.150">
    <property type="entry name" value="Vaccinia Virus protein VP39"/>
    <property type="match status" value="1"/>
</dbReference>
<dbReference type="PANTHER" id="PTHR43591">
    <property type="entry name" value="METHYLTRANSFERASE"/>
    <property type="match status" value="1"/>
</dbReference>
<dbReference type="GO" id="GO:0008168">
    <property type="term" value="F:methyltransferase activity"/>
    <property type="evidence" value="ECO:0007669"/>
    <property type="project" value="UniProtKB-KW"/>
</dbReference>
<dbReference type="PANTHER" id="PTHR43591:SF110">
    <property type="entry name" value="RHODANESE DOMAIN-CONTAINING PROTEIN"/>
    <property type="match status" value="1"/>
</dbReference>
<evidence type="ECO:0000259" key="1">
    <source>
        <dbReference type="Pfam" id="PF13649"/>
    </source>
</evidence>